<dbReference type="InterPro" id="IPR042104">
    <property type="entry name" value="PKS_dehydratase_sf"/>
</dbReference>
<organism evidence="10 11">
    <name type="scientific">Seiridium cardinale</name>
    <dbReference type="NCBI Taxonomy" id="138064"/>
    <lineage>
        <taxon>Eukaryota</taxon>
        <taxon>Fungi</taxon>
        <taxon>Dikarya</taxon>
        <taxon>Ascomycota</taxon>
        <taxon>Pezizomycotina</taxon>
        <taxon>Sordariomycetes</taxon>
        <taxon>Xylariomycetidae</taxon>
        <taxon>Amphisphaeriales</taxon>
        <taxon>Sporocadaceae</taxon>
        <taxon>Seiridium</taxon>
    </lineage>
</organism>
<dbReference type="SMART" id="SM00825">
    <property type="entry name" value="PKS_KS"/>
    <property type="match status" value="1"/>
</dbReference>
<accession>A0ABR2XGE2</accession>
<keyword evidence="11" id="KW-1185">Reference proteome</keyword>
<dbReference type="Gene3D" id="3.30.70.3290">
    <property type="match status" value="1"/>
</dbReference>
<dbReference type="PROSITE" id="PS52004">
    <property type="entry name" value="KS3_2"/>
    <property type="match status" value="1"/>
</dbReference>
<dbReference type="Pfam" id="PF14765">
    <property type="entry name" value="PS-DH"/>
    <property type="match status" value="1"/>
</dbReference>
<dbReference type="InterPro" id="IPR016035">
    <property type="entry name" value="Acyl_Trfase/lysoPLipase"/>
</dbReference>
<comment type="caution">
    <text evidence="10">The sequence shown here is derived from an EMBL/GenBank/DDBJ whole genome shotgun (WGS) entry which is preliminary data.</text>
</comment>
<dbReference type="Gene3D" id="3.40.47.10">
    <property type="match status" value="1"/>
</dbReference>
<feature type="region of interest" description="Disordered" evidence="6">
    <location>
        <begin position="1690"/>
        <end position="1717"/>
    </location>
</feature>
<proteinExistence type="predicted"/>
<dbReference type="EMBL" id="JARVKM010000058">
    <property type="protein sequence ID" value="KAK9772691.1"/>
    <property type="molecule type" value="Genomic_DNA"/>
</dbReference>
<feature type="active site" description="Proton acceptor; for dehydratase activity" evidence="5">
    <location>
        <position position="1311"/>
    </location>
</feature>
<evidence type="ECO:0000256" key="2">
    <source>
        <dbReference type="ARBA" id="ARBA00022553"/>
    </source>
</evidence>
<dbReference type="Pfam" id="PF00550">
    <property type="entry name" value="PP-binding"/>
    <property type="match status" value="2"/>
</dbReference>
<evidence type="ECO:0000313" key="10">
    <source>
        <dbReference type="EMBL" id="KAK9772691.1"/>
    </source>
</evidence>
<protein>
    <submittedName>
        <fullName evidence="10">Carrier domain-containing protein</fullName>
    </submittedName>
</protein>
<dbReference type="Gene3D" id="1.10.1200.10">
    <property type="entry name" value="ACP-like"/>
    <property type="match status" value="2"/>
</dbReference>
<dbReference type="InterPro" id="IPR014030">
    <property type="entry name" value="Ketoacyl_synth_N"/>
</dbReference>
<dbReference type="InterPro" id="IPR014031">
    <property type="entry name" value="Ketoacyl_synth_C"/>
</dbReference>
<evidence type="ECO:0000256" key="5">
    <source>
        <dbReference type="PROSITE-ProRule" id="PRU01363"/>
    </source>
</evidence>
<keyword evidence="2" id="KW-0597">Phosphoprotein</keyword>
<evidence type="ECO:0000259" key="7">
    <source>
        <dbReference type="PROSITE" id="PS50075"/>
    </source>
</evidence>
<dbReference type="InterPro" id="IPR006162">
    <property type="entry name" value="Ppantetheine_attach_site"/>
</dbReference>
<dbReference type="InterPro" id="IPR016039">
    <property type="entry name" value="Thiolase-like"/>
</dbReference>
<feature type="domain" description="Carrier" evidence="7">
    <location>
        <begin position="1737"/>
        <end position="1814"/>
    </location>
</feature>
<dbReference type="InterPro" id="IPR001227">
    <property type="entry name" value="Ac_transferase_dom_sf"/>
</dbReference>
<feature type="active site" description="Proton donor; for dehydratase activity" evidence="5">
    <location>
        <position position="1486"/>
    </location>
</feature>
<dbReference type="InterPro" id="IPR020841">
    <property type="entry name" value="PKS_Beta-ketoAc_synthase_dom"/>
</dbReference>
<dbReference type="Pfam" id="PF21089">
    <property type="entry name" value="PKS_DH_N"/>
    <property type="match status" value="1"/>
</dbReference>
<dbReference type="Pfam" id="PF02801">
    <property type="entry name" value="Ketoacyl-synt_C"/>
    <property type="match status" value="1"/>
</dbReference>
<dbReference type="PROSITE" id="PS50075">
    <property type="entry name" value="CARRIER"/>
    <property type="match status" value="2"/>
</dbReference>
<reference evidence="10 11" key="1">
    <citation type="submission" date="2024-02" db="EMBL/GenBank/DDBJ databases">
        <title>First draft genome assembly of two strains of Seiridium cardinale.</title>
        <authorList>
            <person name="Emiliani G."/>
            <person name="Scali E."/>
        </authorList>
    </citation>
    <scope>NUCLEOTIDE SEQUENCE [LARGE SCALE GENOMIC DNA]</scope>
    <source>
        <strain evidence="10 11">BM-138-000479</strain>
    </source>
</reference>
<dbReference type="Proteomes" id="UP001465668">
    <property type="component" value="Unassembled WGS sequence"/>
</dbReference>
<feature type="domain" description="Carrier" evidence="7">
    <location>
        <begin position="1605"/>
        <end position="1681"/>
    </location>
</feature>
<feature type="compositionally biased region" description="Polar residues" evidence="6">
    <location>
        <begin position="1262"/>
        <end position="1280"/>
    </location>
</feature>
<evidence type="ECO:0000313" key="11">
    <source>
        <dbReference type="Proteomes" id="UP001465668"/>
    </source>
</evidence>
<dbReference type="Gene3D" id="3.40.366.10">
    <property type="entry name" value="Malonyl-Coenzyme A Acyl Carrier Protein, domain 2"/>
    <property type="match status" value="2"/>
</dbReference>
<dbReference type="SUPFAM" id="SSF47336">
    <property type="entry name" value="ACP-like"/>
    <property type="match status" value="2"/>
</dbReference>
<dbReference type="InterPro" id="IPR050091">
    <property type="entry name" value="PKS_NRPS_Biosynth_Enz"/>
</dbReference>
<dbReference type="InterPro" id="IPR029058">
    <property type="entry name" value="AB_hydrolase_fold"/>
</dbReference>
<evidence type="ECO:0000259" key="8">
    <source>
        <dbReference type="PROSITE" id="PS52004"/>
    </source>
</evidence>
<dbReference type="InterPro" id="IPR049552">
    <property type="entry name" value="PKS_DH_N"/>
</dbReference>
<dbReference type="PROSITE" id="PS00012">
    <property type="entry name" value="PHOSPHOPANTETHEINE"/>
    <property type="match status" value="2"/>
</dbReference>
<dbReference type="InterPro" id="IPR001031">
    <property type="entry name" value="Thioesterase"/>
</dbReference>
<feature type="region of interest" description="Disordered" evidence="6">
    <location>
        <begin position="1258"/>
        <end position="1280"/>
    </location>
</feature>
<feature type="domain" description="PKS/mFAS DH" evidence="9">
    <location>
        <begin position="1277"/>
        <end position="1571"/>
    </location>
</feature>
<keyword evidence="3" id="KW-0808">Transferase</keyword>
<feature type="region of interest" description="N-terminal hotdog fold" evidence="5">
    <location>
        <begin position="1277"/>
        <end position="1409"/>
    </location>
</feature>
<dbReference type="PROSITE" id="PS52019">
    <property type="entry name" value="PKS_MFAS_DH"/>
    <property type="match status" value="1"/>
</dbReference>
<dbReference type="InterPro" id="IPR032088">
    <property type="entry name" value="SAT"/>
</dbReference>
<evidence type="ECO:0000259" key="9">
    <source>
        <dbReference type="PROSITE" id="PS52019"/>
    </source>
</evidence>
<sequence>MRREIHLFGGQGSNGIYDDVSLAVVRQDAQSCQAAKDLLARCHSSLIQDCALLFPGDEVALQIFRYFPTTSSLLSPHSSIQRRPAVQAALLCLYQLLRFLGNAVQESSYEQVHERIQETLGFSSGVLPAVTVAASPNIVSFVENGAQAFRAAFSIGRQSGLFSHKLHREEESWVYAINGLSYGAISQMISDFNETSRIPITIASILRHSHITVSGPKFILDEFIRQLPGHIQSRPVQVHSLYHGGEQMQPVVDRILDNLQKLSITLPSVSDLSLIVRDAHNGSAISPDSVQVFTEYHTLSRWIVEGLIVRFINWPLALDSTSKNMNQRLSTEHDSIKAVAYGPFATLTMADLSDSPKLSFEKVNVSHENPEVQLLANYESRAGDIAIVGVGLDFPNGSNMDEFWQTLLDGKSFCREVPLDRFSRHQTSVLSKDVPHHGNFVANFWEFDHALFGISPREAKAMDPQQRLLLQCSYHALEHAGYVPDSTKTSQRETMACFIGVATGDYADRASEDLDVYHSTGTLRAFLSGRLSYYFRLSGPSVVVDTACSGSLVAIHQACRSLLAGECDSALAGGVNVICGPEMHAGLARSHFLSPTGQCLPFDANADGYCRAEGCGIFVLKRLPDALAENDRVLGVIKGTGINQSGNAHSITHPHEISQTKLMKQVLQQSGVLPQTVGVVEAHGTGTQAGDPVEFASITASLATTGPRSSPLVVSSVKGNIGHAEAASGSAGLIKLLLMVAKGMIPPQAGFESLNPKIAPLMHSGVSIPIHATVWQRVAALPRRALLNNFGASGSNACLIVEEHIPPPPVANSPIRDSYIFALSAKDRAAFDIRREGMIRHLRQNKSPIQHLSYTSLRHVLLETCLVVVVNSSKQLLRILEDPDVEPIEKVPNGGSTKIVLVFSGQGSNYTGMGRELFETTDSFRQDVLQCDEIFQDMGHSSILPIITSSEGSEKQQTISQVHCAALALQYALTRLWVSWGVPVDAIIGHSLGEYAAFVAAQVLTLKDAIWLLANRARLIEDNCSPGSSTMIAVKMGSDKLHHMLSSVSILGLNTVSVACDNSPDDCVLSVSTLEVEQLQRFLGDHNIKSKKLDVPFGFHSTFMEPLRQQFNQVASKTHLREPSVPLSLALRGKLCTPGDINHAYFSSQTISSVRFREAIQSYAASLEDESNIVFLEIGPHPSLLPMIKASMSPFAHPTTYLGSLHRAKENWRSLADSVAELARQGVQINWRQGFSYQNPKLIDFPLYPFAKTEHQIPARSSPIQDSSLTSGGASISPSRDSFVSARPYQASDLVAIYDVDPGVSSLVDGHRVAGFQLCPASVYVELAMQAATRGNVSTDALCVRDITFPAPLVGQENAPLQAIEIKIDASPIKGVEASFSVSPKSGPPSDALPTTFCCGTISAQSSGQLATPKRMEPGGHLGPASVIQRKMLYETIFTRVVSYSPLYQTIDWLQINRGGKEAQGSFRLREDAVLKNCKSQPVFIDTLLHAAGFLANCSVPSTEVCICTGIKYVNVLVPKSDWSEPFELYAQISSNKTGFSGTSHAFDSEGILVAVVEGIEFKRLSLVAFQKSVQRTSSKGANFSAIAVNVRQRVERKKLQKASDSPRSKTLRILQQVTGVSGIKKLETSTFSELGIDSLMMIELSDKFRIEFSDISQISESDLSVCTTLSSLQDLINRSYDTMTANASRSTVGIQDGSSDDEDVSPSSLSLSHEESTLTTISYPSKCASPKLQPLALEMNTADSIRHVIARVTGVPENRVALSSRFDHLGLDSLMVIELCEKLSVERICDPDLLDLDSCQTVQDIVALVEAQHTNMEPLPPRPAAHTPRLLKTGPTTATPLYLIHDGSGTSNMYNRLGQMGRSVYGISADNTRSFRTLSEMADAYATMISPTEPIMLGGWSFGGVVAFEMARTILKRRPSTVVGLLLIDSPCPTYHEGLPTQVLDMICRGRPEWVLGNFNTHSALLSGHQPSMDKLDIPVVYLRSRDVIDTQSLCGVSCAFLDDPTAWTEEVQNWEELVRRPIQTIDIPGNHFQCFEHDMINETSEMVSQAILLLENGTV</sequence>
<dbReference type="InterPro" id="IPR014043">
    <property type="entry name" value="Acyl_transferase_dom"/>
</dbReference>
<gene>
    <name evidence="10" type="ORF">SCAR479_10561</name>
</gene>
<evidence type="ECO:0000256" key="1">
    <source>
        <dbReference type="ARBA" id="ARBA00022450"/>
    </source>
</evidence>
<evidence type="ECO:0000256" key="6">
    <source>
        <dbReference type="SAM" id="MobiDB-lite"/>
    </source>
</evidence>
<dbReference type="Gene3D" id="3.40.50.1820">
    <property type="entry name" value="alpha/beta hydrolase"/>
    <property type="match status" value="1"/>
</dbReference>
<dbReference type="SUPFAM" id="SSF52151">
    <property type="entry name" value="FabD/lysophospholipase-like"/>
    <property type="match status" value="1"/>
</dbReference>
<dbReference type="Pfam" id="PF16073">
    <property type="entry name" value="SAT"/>
    <property type="match status" value="1"/>
</dbReference>
<feature type="region of interest" description="C-terminal hotdog fold" evidence="5">
    <location>
        <begin position="1425"/>
        <end position="1571"/>
    </location>
</feature>
<dbReference type="InterPro" id="IPR009081">
    <property type="entry name" value="PP-bd_ACP"/>
</dbReference>
<dbReference type="Pfam" id="PF00698">
    <property type="entry name" value="Acyl_transf_1"/>
    <property type="match status" value="1"/>
</dbReference>
<dbReference type="PANTHER" id="PTHR43775">
    <property type="entry name" value="FATTY ACID SYNTHASE"/>
    <property type="match status" value="1"/>
</dbReference>
<feature type="domain" description="Ketosynthase family 3 (KS3)" evidence="8">
    <location>
        <begin position="382"/>
        <end position="803"/>
    </location>
</feature>
<dbReference type="CDD" id="cd00833">
    <property type="entry name" value="PKS"/>
    <property type="match status" value="1"/>
</dbReference>
<dbReference type="InterPro" id="IPR036736">
    <property type="entry name" value="ACP-like_sf"/>
</dbReference>
<keyword evidence="4" id="KW-0511">Multifunctional enzyme</keyword>
<feature type="compositionally biased region" description="Low complexity" evidence="6">
    <location>
        <begin position="1706"/>
        <end position="1717"/>
    </location>
</feature>
<dbReference type="Gene3D" id="3.10.129.110">
    <property type="entry name" value="Polyketide synthase dehydratase"/>
    <property type="match status" value="1"/>
</dbReference>
<dbReference type="Pfam" id="PF00109">
    <property type="entry name" value="ketoacyl-synt"/>
    <property type="match status" value="1"/>
</dbReference>
<evidence type="ECO:0000256" key="4">
    <source>
        <dbReference type="ARBA" id="ARBA00023268"/>
    </source>
</evidence>
<evidence type="ECO:0000256" key="3">
    <source>
        <dbReference type="ARBA" id="ARBA00022679"/>
    </source>
</evidence>
<dbReference type="SMART" id="SM00827">
    <property type="entry name" value="PKS_AT"/>
    <property type="match status" value="1"/>
</dbReference>
<name>A0ABR2XGE2_9PEZI</name>
<dbReference type="SUPFAM" id="SSF53901">
    <property type="entry name" value="Thiolase-like"/>
    <property type="match status" value="1"/>
</dbReference>
<dbReference type="Pfam" id="PF00975">
    <property type="entry name" value="Thioesterase"/>
    <property type="match status" value="1"/>
</dbReference>
<keyword evidence="1" id="KW-0596">Phosphopantetheine</keyword>
<dbReference type="SUPFAM" id="SSF53474">
    <property type="entry name" value="alpha/beta-Hydrolases"/>
    <property type="match status" value="1"/>
</dbReference>
<dbReference type="InterPro" id="IPR049900">
    <property type="entry name" value="PKS_mFAS_DH"/>
</dbReference>
<dbReference type="InterPro" id="IPR049551">
    <property type="entry name" value="PKS_DH_C"/>
</dbReference>
<dbReference type="PANTHER" id="PTHR43775:SF21">
    <property type="entry name" value="NON-REDUCING POLYKETIDE SYNTHASE AUSA-RELATED"/>
    <property type="match status" value="1"/>
</dbReference>